<organism evidence="1 2">
    <name type="scientific">Paracidovorax valerianellae</name>
    <dbReference type="NCBI Taxonomy" id="187868"/>
    <lineage>
        <taxon>Bacteria</taxon>
        <taxon>Pseudomonadati</taxon>
        <taxon>Pseudomonadota</taxon>
        <taxon>Betaproteobacteria</taxon>
        <taxon>Burkholderiales</taxon>
        <taxon>Comamonadaceae</taxon>
        <taxon>Paracidovorax</taxon>
    </lineage>
</organism>
<evidence type="ECO:0000313" key="2">
    <source>
        <dbReference type="Proteomes" id="UP000198781"/>
    </source>
</evidence>
<reference evidence="1 2" key="1">
    <citation type="submission" date="2016-10" db="EMBL/GenBank/DDBJ databases">
        <authorList>
            <person name="de Groot N.N."/>
        </authorList>
    </citation>
    <scope>NUCLEOTIDE SEQUENCE [LARGE SCALE GENOMIC DNA]</scope>
    <source>
        <strain evidence="1 2">DSM 16619</strain>
    </source>
</reference>
<evidence type="ECO:0000313" key="1">
    <source>
        <dbReference type="EMBL" id="SDE09541.1"/>
    </source>
</evidence>
<proteinExistence type="predicted"/>
<dbReference type="EMBL" id="FMZC01000012">
    <property type="protein sequence ID" value="SDE09541.1"/>
    <property type="molecule type" value="Genomic_DNA"/>
</dbReference>
<sequence length="444" mass="49911">MVWQRKVVWAEGMFLRPQHFQQQDRFTDFLVQARTLPTQFFFWGFSSLVLDTELLALGKIGLISAEGVLPDGTPFSFPHHDEPPPALSIGKDVKDTVIHLALPMRRRMAAEVSLGADSNALVRYSAQVAEVADVNDVGAQPAEVQVGQIKLALRATQDIADGWVSLPVVQVVERRADGSILLDPTFIPTVVTNAEMSYLAVFCRELFGLLRQRGAALEERLTQPGRGGVGEVGDFLMLQFLNRWEPAVEHWVRISAIHPERLFDDLLKMAGELATFTRDQRRPAPMPAYDHDDLRSSFLPLMLELRRGLSSVLEQNAIQIELQERQYGVHVALIPSTELLTSCDFVLAVHSQATVEFLRAHFPTQIKLGPVERIRDLVNLHLPGVTLRSLPVAPREIPYHAGYSYFELDTAHDLWRQLQNSGGLALHVSGEFPELQLEMWAIRR</sequence>
<keyword evidence="2" id="KW-1185">Reference proteome</keyword>
<dbReference type="InterPro" id="IPR010263">
    <property type="entry name" value="T6SS_TssK"/>
</dbReference>
<protein>
    <submittedName>
        <fullName evidence="1">Type VI secretion system protein ImpJ</fullName>
    </submittedName>
</protein>
<dbReference type="STRING" id="187868.SAMN05192589_11256"/>
<dbReference type="RefSeq" id="WP_092744998.1">
    <property type="nucleotide sequence ID" value="NZ_FMZC01000012.1"/>
</dbReference>
<dbReference type="Pfam" id="PF05936">
    <property type="entry name" value="T6SS_VasE"/>
    <property type="match status" value="1"/>
</dbReference>
<dbReference type="Proteomes" id="UP000198781">
    <property type="component" value="Unassembled WGS sequence"/>
</dbReference>
<name>A0A1G7A457_9BURK</name>
<dbReference type="OrthoDB" id="9775333at2"/>
<dbReference type="AlphaFoldDB" id="A0A1G7A457"/>
<dbReference type="NCBIfam" id="TIGR03353">
    <property type="entry name" value="VI_chp_4"/>
    <property type="match status" value="1"/>
</dbReference>
<accession>A0A1G7A457</accession>
<gene>
    <name evidence="1" type="ORF">SAMN05192589_11256</name>
</gene>
<dbReference type="PANTHER" id="PTHR35566:SF1">
    <property type="entry name" value="TYPE VI SECRETION SYSTEM BASEPLATE COMPONENT TSSK1"/>
    <property type="match status" value="1"/>
</dbReference>
<dbReference type="PANTHER" id="PTHR35566">
    <property type="entry name" value="BLR3599 PROTEIN"/>
    <property type="match status" value="1"/>
</dbReference>